<dbReference type="InterPro" id="IPR050078">
    <property type="entry name" value="Ribosomal_L11_MeTrfase_PrmA"/>
</dbReference>
<keyword evidence="2 4" id="KW-0808">Transferase</keyword>
<keyword evidence="4" id="KW-0687">Ribonucleoprotein</keyword>
<dbReference type="PANTHER" id="PTHR43648:SF1">
    <property type="entry name" value="ELECTRON TRANSFER FLAVOPROTEIN BETA SUBUNIT LYSINE METHYLTRANSFERASE"/>
    <property type="match status" value="1"/>
</dbReference>
<dbReference type="AlphaFoldDB" id="A0A450SMK6"/>
<evidence type="ECO:0000256" key="3">
    <source>
        <dbReference type="SAM" id="MobiDB-lite"/>
    </source>
</evidence>
<dbReference type="InterPro" id="IPR029063">
    <property type="entry name" value="SAM-dependent_MTases_sf"/>
</dbReference>
<keyword evidence="1 4" id="KW-0489">Methyltransferase</keyword>
<dbReference type="EMBL" id="CAADEY010000046">
    <property type="protein sequence ID" value="VFJ54950.1"/>
    <property type="molecule type" value="Genomic_DNA"/>
</dbReference>
<dbReference type="GO" id="GO:0032259">
    <property type="term" value="P:methylation"/>
    <property type="evidence" value="ECO:0007669"/>
    <property type="project" value="UniProtKB-KW"/>
</dbReference>
<proteinExistence type="predicted"/>
<accession>A0A450SMK6</accession>
<dbReference type="Gene3D" id="3.40.50.150">
    <property type="entry name" value="Vaccinia Virus protein VP39"/>
    <property type="match status" value="1"/>
</dbReference>
<evidence type="ECO:0000256" key="1">
    <source>
        <dbReference type="ARBA" id="ARBA00022603"/>
    </source>
</evidence>
<organism evidence="4">
    <name type="scientific">Candidatus Kentrum sp. DK</name>
    <dbReference type="NCBI Taxonomy" id="2126562"/>
    <lineage>
        <taxon>Bacteria</taxon>
        <taxon>Pseudomonadati</taxon>
        <taxon>Pseudomonadota</taxon>
        <taxon>Gammaproteobacteria</taxon>
        <taxon>Candidatus Kentrum</taxon>
    </lineage>
</organism>
<dbReference type="PANTHER" id="PTHR43648">
    <property type="entry name" value="ELECTRON TRANSFER FLAVOPROTEIN BETA SUBUNIT LYSINE METHYLTRANSFERASE"/>
    <property type="match status" value="1"/>
</dbReference>
<dbReference type="Pfam" id="PF06325">
    <property type="entry name" value="PrmA"/>
    <property type="match status" value="1"/>
</dbReference>
<dbReference type="GO" id="GO:0008276">
    <property type="term" value="F:protein methyltransferase activity"/>
    <property type="evidence" value="ECO:0007669"/>
    <property type="project" value="TreeGrafter"/>
</dbReference>
<sequence>MTITYRSEKYADYQSLESGTILAIDLEQLDTALRLETHREVWSPTPFTIQMGELIAAEDCRGKVVMDFACGSGFLSIVAGKSGAARVVATDLNPMAITMTGRNWALNGLGPDRLRAVVSDCFDAMEGEPEREESFDRIYSNPPTAPDSADGRERLSAGDWNRNGEGGRTVNDALITQGRDFLKTGGEILFVTTGKQGAGLTSDLLDRHWGKGIRADGGNPLDYAIDWTGRGDANWAVVRRMDLPLSDYYLPFLPRIEQFARERGQPAPFARKGGRMYQQLYFIRARRAD</sequence>
<name>A0A450SMK6_9GAMM</name>
<protein>
    <submittedName>
        <fullName evidence="4">Ribosomal protein L11 methyltransferase (PrmA)</fullName>
    </submittedName>
</protein>
<gene>
    <name evidence="4" type="ORF">BECKDK2373C_GA0170839_10463</name>
</gene>
<feature type="region of interest" description="Disordered" evidence="3">
    <location>
        <begin position="130"/>
        <end position="166"/>
    </location>
</feature>
<dbReference type="CDD" id="cd02440">
    <property type="entry name" value="AdoMet_MTases"/>
    <property type="match status" value="1"/>
</dbReference>
<evidence type="ECO:0000256" key="2">
    <source>
        <dbReference type="ARBA" id="ARBA00022679"/>
    </source>
</evidence>
<dbReference type="GO" id="GO:0005840">
    <property type="term" value="C:ribosome"/>
    <property type="evidence" value="ECO:0007669"/>
    <property type="project" value="UniProtKB-KW"/>
</dbReference>
<reference evidence="4" key="1">
    <citation type="submission" date="2019-02" db="EMBL/GenBank/DDBJ databases">
        <authorList>
            <person name="Gruber-Vodicka R. H."/>
            <person name="Seah K. B. B."/>
        </authorList>
    </citation>
    <scope>NUCLEOTIDE SEQUENCE</scope>
    <source>
        <strain evidence="4">BECK_DK161</strain>
    </source>
</reference>
<evidence type="ECO:0000313" key="4">
    <source>
        <dbReference type="EMBL" id="VFJ54950.1"/>
    </source>
</evidence>
<dbReference type="SUPFAM" id="SSF53335">
    <property type="entry name" value="S-adenosyl-L-methionine-dependent methyltransferases"/>
    <property type="match status" value="1"/>
</dbReference>
<keyword evidence="4" id="KW-0689">Ribosomal protein</keyword>